<keyword evidence="2" id="KW-1185">Reference proteome</keyword>
<protein>
    <submittedName>
        <fullName evidence="1">Uncharacterized protein</fullName>
    </submittedName>
</protein>
<evidence type="ECO:0000313" key="2">
    <source>
        <dbReference type="Proteomes" id="UP000027138"/>
    </source>
</evidence>
<dbReference type="AlphaFoldDB" id="A0A067JD49"/>
<evidence type="ECO:0000313" key="1">
    <source>
        <dbReference type="EMBL" id="KDP21712.1"/>
    </source>
</evidence>
<sequence length="213" mass="23617">MSVSDAIDAGKVVEVAGETGVAGEAGEAGDSTVRVAGTDVGTWIVGTCKDKGSWIRLFREFRTSKKYSGTSSVILVIFRTFQVPYWHTFGKLPKWPSVRPDCSQSEKIGFWSLKIWVFTGSSQSANAPSTNKNTTTAALNLEATNMPQRRFFNFDTPISRVFDKLKAIGLLRPLVPRPPPTPLPRNIDQSAYYHFHQSKGHTTGNCLRLRHEI</sequence>
<dbReference type="Proteomes" id="UP000027138">
    <property type="component" value="Unassembled WGS sequence"/>
</dbReference>
<dbReference type="EMBL" id="KK915603">
    <property type="protein sequence ID" value="KDP21712.1"/>
    <property type="molecule type" value="Genomic_DNA"/>
</dbReference>
<organism evidence="1 2">
    <name type="scientific">Jatropha curcas</name>
    <name type="common">Barbados nut</name>
    <dbReference type="NCBI Taxonomy" id="180498"/>
    <lineage>
        <taxon>Eukaryota</taxon>
        <taxon>Viridiplantae</taxon>
        <taxon>Streptophyta</taxon>
        <taxon>Embryophyta</taxon>
        <taxon>Tracheophyta</taxon>
        <taxon>Spermatophyta</taxon>
        <taxon>Magnoliopsida</taxon>
        <taxon>eudicotyledons</taxon>
        <taxon>Gunneridae</taxon>
        <taxon>Pentapetalae</taxon>
        <taxon>rosids</taxon>
        <taxon>fabids</taxon>
        <taxon>Malpighiales</taxon>
        <taxon>Euphorbiaceae</taxon>
        <taxon>Crotonoideae</taxon>
        <taxon>Jatropheae</taxon>
        <taxon>Jatropha</taxon>
    </lineage>
</organism>
<dbReference type="OrthoDB" id="1726048at2759"/>
<gene>
    <name evidence="1" type="ORF">JCGZ_03586</name>
</gene>
<proteinExistence type="predicted"/>
<reference evidence="1 2" key="1">
    <citation type="journal article" date="2014" name="PLoS ONE">
        <title>Global Analysis of Gene Expression Profiles in Physic Nut (Jatropha curcas L.) Seedlings Exposed to Salt Stress.</title>
        <authorList>
            <person name="Zhang L."/>
            <person name="Zhang C."/>
            <person name="Wu P."/>
            <person name="Chen Y."/>
            <person name="Li M."/>
            <person name="Jiang H."/>
            <person name="Wu G."/>
        </authorList>
    </citation>
    <scope>NUCLEOTIDE SEQUENCE [LARGE SCALE GENOMIC DNA]</scope>
    <source>
        <strain evidence="2">cv. GZQX0401</strain>
        <tissue evidence="1">Young leaves</tissue>
    </source>
</reference>
<name>A0A067JD49_JATCU</name>
<accession>A0A067JD49</accession>